<evidence type="ECO:0000256" key="1">
    <source>
        <dbReference type="ARBA" id="ARBA00004389"/>
    </source>
</evidence>
<evidence type="ECO:0000256" key="8">
    <source>
        <dbReference type="ARBA" id="ARBA00023136"/>
    </source>
</evidence>
<dbReference type="Proteomes" id="UP000786811">
    <property type="component" value="Unassembled WGS sequence"/>
</dbReference>
<feature type="signal peptide" evidence="10">
    <location>
        <begin position="1"/>
        <end position="21"/>
    </location>
</feature>
<dbReference type="Pfam" id="PF08320">
    <property type="entry name" value="PIG-X"/>
    <property type="match status" value="1"/>
</dbReference>
<evidence type="ECO:0000313" key="11">
    <source>
        <dbReference type="EMBL" id="CAG5090999.1"/>
    </source>
</evidence>
<dbReference type="PANTHER" id="PTHR28650:SF1">
    <property type="entry name" value="PHOSPHATIDYLINOSITOL-GLYCAN BIOSYNTHESIS CLASS X PROTEIN"/>
    <property type="match status" value="1"/>
</dbReference>
<dbReference type="UniPathway" id="UPA00196"/>
<dbReference type="EMBL" id="CAJNRD030001119">
    <property type="protein sequence ID" value="CAG5090999.1"/>
    <property type="molecule type" value="Genomic_DNA"/>
</dbReference>
<reference evidence="11" key="1">
    <citation type="submission" date="2021-04" db="EMBL/GenBank/DDBJ databases">
        <authorList>
            <person name="Chebbi M.A.C M."/>
        </authorList>
    </citation>
    <scope>NUCLEOTIDE SEQUENCE</scope>
</reference>
<comment type="subcellular location">
    <subcellularLocation>
        <location evidence="1 10">Endoplasmic reticulum membrane</location>
        <topology evidence="1 10">Single-pass membrane protein</topology>
    </subcellularLocation>
</comment>
<dbReference type="GO" id="GO:0006506">
    <property type="term" value="P:GPI anchor biosynthetic process"/>
    <property type="evidence" value="ECO:0007669"/>
    <property type="project" value="UniProtKB-UniPathway"/>
</dbReference>
<gene>
    <name evidence="11" type="ORF">HICCMSTLAB_LOCUS5836</name>
</gene>
<evidence type="ECO:0000256" key="10">
    <source>
        <dbReference type="RuleBase" id="RU366056"/>
    </source>
</evidence>
<keyword evidence="5" id="KW-0812">Transmembrane</keyword>
<evidence type="ECO:0000256" key="5">
    <source>
        <dbReference type="ARBA" id="ARBA00022692"/>
    </source>
</evidence>
<evidence type="ECO:0000256" key="3">
    <source>
        <dbReference type="ARBA" id="ARBA00010345"/>
    </source>
</evidence>
<dbReference type="AlphaFoldDB" id="A0A8J2MK80"/>
<feature type="chain" id="PRO_5035339712" description="Phosphatidylinositol-glycan biosynthesis class X protein" evidence="10">
    <location>
        <begin position="22"/>
        <end position="298"/>
    </location>
</feature>
<protein>
    <recommendedName>
        <fullName evidence="10">Phosphatidylinositol-glycan biosynthesis class X protein</fullName>
    </recommendedName>
</protein>
<accession>A0A8J2MK80</accession>
<keyword evidence="9" id="KW-0325">Glycoprotein</keyword>
<evidence type="ECO:0000256" key="7">
    <source>
        <dbReference type="ARBA" id="ARBA00022989"/>
    </source>
</evidence>
<keyword evidence="12" id="KW-1185">Reference proteome</keyword>
<keyword evidence="10" id="KW-0732">Signal</keyword>
<evidence type="ECO:0000256" key="2">
    <source>
        <dbReference type="ARBA" id="ARBA00004687"/>
    </source>
</evidence>
<evidence type="ECO:0000313" key="12">
    <source>
        <dbReference type="Proteomes" id="UP000786811"/>
    </source>
</evidence>
<dbReference type="GO" id="GO:0005789">
    <property type="term" value="C:endoplasmic reticulum membrane"/>
    <property type="evidence" value="ECO:0007669"/>
    <property type="project" value="UniProtKB-SubCell"/>
</dbReference>
<keyword evidence="4 10" id="KW-0337">GPI-anchor biosynthesis</keyword>
<evidence type="ECO:0000256" key="4">
    <source>
        <dbReference type="ARBA" id="ARBA00022502"/>
    </source>
</evidence>
<comment type="caution">
    <text evidence="11">The sequence shown here is derived from an EMBL/GenBank/DDBJ whole genome shotgun (WGS) entry which is preliminary data.</text>
</comment>
<proteinExistence type="inferred from homology"/>
<dbReference type="PANTHER" id="PTHR28650">
    <property type="entry name" value="PHOSPHATIDYLINOSITOL-GLYCAN BIOSYNTHESIS CLASS X PROTEIN"/>
    <property type="match status" value="1"/>
</dbReference>
<comment type="pathway">
    <text evidence="2 10">Glycolipid biosynthesis; glycosylphosphatidylinositol-anchor biosynthesis.</text>
</comment>
<dbReference type="SMART" id="SM00780">
    <property type="entry name" value="PIG-X"/>
    <property type="match status" value="1"/>
</dbReference>
<sequence>MYVRSTIALFIYLNILNTIYCDSDVQVNFHVDGNGFHRTINYEVEAKKYINYDCHVALYLELPRELYVNIDELADLQRFTNIRACAVGETNVELFAEEAEPQRVSICTALNFDATTLNLTIHQRYQRAEEKEDYANVIFPFPKLLLGCKKRIKEYQVSLIDLCDSCVGFAIKWREISYQTETKDYVWIIPIGELTHRSYVTYITLFTSVIGTLIIFKALCSVNPGDDIHKASVLLEFYNFHVQLNFQAPLHCSYKPVSLSRASKSPKLESTGQLKEPKRVSTLKWQSKVSLTAVDLNI</sequence>
<dbReference type="InterPro" id="IPR040039">
    <property type="entry name" value="PIGX"/>
</dbReference>
<organism evidence="11 12">
    <name type="scientific">Cotesia congregata</name>
    <name type="common">Parasitoid wasp</name>
    <name type="synonym">Apanteles congregatus</name>
    <dbReference type="NCBI Taxonomy" id="51543"/>
    <lineage>
        <taxon>Eukaryota</taxon>
        <taxon>Metazoa</taxon>
        <taxon>Ecdysozoa</taxon>
        <taxon>Arthropoda</taxon>
        <taxon>Hexapoda</taxon>
        <taxon>Insecta</taxon>
        <taxon>Pterygota</taxon>
        <taxon>Neoptera</taxon>
        <taxon>Endopterygota</taxon>
        <taxon>Hymenoptera</taxon>
        <taxon>Apocrita</taxon>
        <taxon>Ichneumonoidea</taxon>
        <taxon>Braconidae</taxon>
        <taxon>Microgastrinae</taxon>
        <taxon>Cotesia</taxon>
    </lineage>
</organism>
<dbReference type="InterPro" id="IPR013233">
    <property type="entry name" value="PIG-X/PBN1"/>
</dbReference>
<keyword evidence="7" id="KW-1133">Transmembrane helix</keyword>
<name>A0A8J2MK80_COTCN</name>
<evidence type="ECO:0000256" key="9">
    <source>
        <dbReference type="ARBA" id="ARBA00023180"/>
    </source>
</evidence>
<keyword evidence="8" id="KW-0472">Membrane</keyword>
<comment type="similarity">
    <text evidence="3 10">Belongs to the PIGX family.</text>
</comment>
<comment type="function">
    <text evidence="10">Stabilizing subunit of the glycosylphosphatidylinositol-mannosyltransferase I complex which catalyzes the transfer of the first mannose, via an alpha-1,4 bond from a dolichol-phosphate-mannose (Dol-P-Man) to the glucosaminyl acyl phosphatidylinositol (GlcN-(acyl)PI) intermediate to generate alpha-D-Man-(1-&gt;4)-alpha-D-GlcN-(1-&gt;6)-(1-radyl,2-acyl-sn-glycero-3-phospho)-2-acyl-inositol and participates in the sixth step of the glycosylphosphatidylinositol-anchor biosynthesis. Probably acts by stabilizing the mannosyltransferase PIGM.</text>
</comment>
<dbReference type="OrthoDB" id="5546453at2759"/>
<evidence type="ECO:0000256" key="6">
    <source>
        <dbReference type="ARBA" id="ARBA00022824"/>
    </source>
</evidence>
<keyword evidence="6 10" id="KW-0256">Endoplasmic reticulum</keyword>